<dbReference type="KEGG" id="pna:Pnap_3434"/>
<evidence type="ECO:0000256" key="1">
    <source>
        <dbReference type="SAM" id="Coils"/>
    </source>
</evidence>
<evidence type="ECO:0000313" key="2">
    <source>
        <dbReference type="EMBL" id="ABM38731.1"/>
    </source>
</evidence>
<dbReference type="RefSeq" id="WP_011802802.1">
    <property type="nucleotide sequence ID" value="NC_008781.1"/>
</dbReference>
<dbReference type="AlphaFoldDB" id="A1VSV3"/>
<evidence type="ECO:0000313" key="3">
    <source>
        <dbReference type="Proteomes" id="UP000000644"/>
    </source>
</evidence>
<dbReference type="Pfam" id="PF04340">
    <property type="entry name" value="DUF484"/>
    <property type="match status" value="1"/>
</dbReference>
<evidence type="ECO:0008006" key="4">
    <source>
        <dbReference type="Google" id="ProtNLM"/>
    </source>
</evidence>
<sequence>MNPVQHLVTEDDIAGFLASTPDFFERHAELLASVQLSSGHGDRAISLQERQAVLLREKIKGLETQMVEMIRNGQDNLVIAGKMHAWTGKLLQVVQARDVPGAIVQGLASELQIPQAALRVWGMDDAYAGQSFAAHVSADAQAFAASLSAPYCGANDNFEAAGWLPQAAQAQAQSLALIPLRADKDAPVCGLLVLASPDARRFHSGMGTEFLERLGEMAGAALSRLRAPGAVAASRVA</sequence>
<protein>
    <recommendedName>
        <fullName evidence="4">DUF484 family protein</fullName>
    </recommendedName>
</protein>
<dbReference type="InterPro" id="IPR007435">
    <property type="entry name" value="DUF484"/>
</dbReference>
<dbReference type="OrthoDB" id="8525200at2"/>
<dbReference type="Proteomes" id="UP000000644">
    <property type="component" value="Chromosome"/>
</dbReference>
<accession>A1VSV3</accession>
<dbReference type="InterPro" id="IPR029016">
    <property type="entry name" value="GAF-like_dom_sf"/>
</dbReference>
<name>A1VSV3_POLNA</name>
<keyword evidence="3" id="KW-1185">Reference proteome</keyword>
<reference evidence="3" key="1">
    <citation type="journal article" date="2009" name="Environ. Microbiol.">
        <title>The genome of Polaromonas naphthalenivorans strain CJ2, isolated from coal tar-contaminated sediment, reveals physiological and metabolic versatility and evolution through extensive horizontal gene transfer.</title>
        <authorList>
            <person name="Yagi J.M."/>
            <person name="Sims D."/>
            <person name="Brettin T."/>
            <person name="Bruce D."/>
            <person name="Madsen E.L."/>
        </authorList>
    </citation>
    <scope>NUCLEOTIDE SEQUENCE [LARGE SCALE GENOMIC DNA]</scope>
    <source>
        <strain evidence="3">CJ2</strain>
    </source>
</reference>
<dbReference type="SUPFAM" id="SSF55781">
    <property type="entry name" value="GAF domain-like"/>
    <property type="match status" value="1"/>
</dbReference>
<organism evidence="2 3">
    <name type="scientific">Polaromonas naphthalenivorans (strain CJ2)</name>
    <dbReference type="NCBI Taxonomy" id="365044"/>
    <lineage>
        <taxon>Bacteria</taxon>
        <taxon>Pseudomonadati</taxon>
        <taxon>Pseudomonadota</taxon>
        <taxon>Betaproteobacteria</taxon>
        <taxon>Burkholderiales</taxon>
        <taxon>Comamonadaceae</taxon>
        <taxon>Polaromonas</taxon>
    </lineage>
</organism>
<dbReference type="eggNOG" id="COG3159">
    <property type="taxonomic scope" value="Bacteria"/>
</dbReference>
<dbReference type="PANTHER" id="PTHR38765:SF1">
    <property type="entry name" value="DUF484 DOMAIN-CONTAINING PROTEIN"/>
    <property type="match status" value="1"/>
</dbReference>
<feature type="coiled-coil region" evidence="1">
    <location>
        <begin position="45"/>
        <end position="72"/>
    </location>
</feature>
<dbReference type="HOGENOM" id="CLU_073320_1_0_4"/>
<proteinExistence type="predicted"/>
<gene>
    <name evidence="2" type="ordered locus">Pnap_3434</name>
</gene>
<dbReference type="PANTHER" id="PTHR38765">
    <property type="entry name" value="DUF484 DOMAIN-CONTAINING PROTEIN"/>
    <property type="match status" value="1"/>
</dbReference>
<dbReference type="EMBL" id="CP000529">
    <property type="protein sequence ID" value="ABM38731.1"/>
    <property type="molecule type" value="Genomic_DNA"/>
</dbReference>
<dbReference type="Gene3D" id="3.30.450.40">
    <property type="match status" value="1"/>
</dbReference>
<dbReference type="STRING" id="365044.Pnap_3434"/>
<keyword evidence="1" id="KW-0175">Coiled coil</keyword>